<dbReference type="Proteomes" id="UP001386955">
    <property type="component" value="Unassembled WGS sequence"/>
</dbReference>
<feature type="region of interest" description="Disordered" evidence="1">
    <location>
        <begin position="242"/>
        <end position="273"/>
    </location>
</feature>
<evidence type="ECO:0000256" key="1">
    <source>
        <dbReference type="SAM" id="MobiDB-lite"/>
    </source>
</evidence>
<organism evidence="2 3">
    <name type="scientific">Psophocarpus tetragonolobus</name>
    <name type="common">Winged bean</name>
    <name type="synonym">Dolichos tetragonolobus</name>
    <dbReference type="NCBI Taxonomy" id="3891"/>
    <lineage>
        <taxon>Eukaryota</taxon>
        <taxon>Viridiplantae</taxon>
        <taxon>Streptophyta</taxon>
        <taxon>Embryophyta</taxon>
        <taxon>Tracheophyta</taxon>
        <taxon>Spermatophyta</taxon>
        <taxon>Magnoliopsida</taxon>
        <taxon>eudicotyledons</taxon>
        <taxon>Gunneridae</taxon>
        <taxon>Pentapetalae</taxon>
        <taxon>rosids</taxon>
        <taxon>fabids</taxon>
        <taxon>Fabales</taxon>
        <taxon>Fabaceae</taxon>
        <taxon>Papilionoideae</taxon>
        <taxon>50 kb inversion clade</taxon>
        <taxon>NPAAA clade</taxon>
        <taxon>indigoferoid/millettioid clade</taxon>
        <taxon>Phaseoleae</taxon>
        <taxon>Psophocarpus</taxon>
    </lineage>
</organism>
<reference evidence="2 3" key="1">
    <citation type="submission" date="2024-01" db="EMBL/GenBank/DDBJ databases">
        <title>The genomes of 5 underutilized Papilionoideae crops provide insights into root nodulation and disease resistanc.</title>
        <authorList>
            <person name="Jiang F."/>
        </authorList>
    </citation>
    <scope>NUCLEOTIDE SEQUENCE [LARGE SCALE GENOMIC DNA]</scope>
    <source>
        <strain evidence="2">DUOXIRENSHENG_FW03</strain>
        <tissue evidence="2">Leaves</tissue>
    </source>
</reference>
<name>A0AAN9SFL1_PSOTE</name>
<evidence type="ECO:0000313" key="2">
    <source>
        <dbReference type="EMBL" id="KAK7395763.1"/>
    </source>
</evidence>
<keyword evidence="3" id="KW-1185">Reference proteome</keyword>
<gene>
    <name evidence="2" type="ORF">VNO78_16332</name>
</gene>
<evidence type="ECO:0000313" key="3">
    <source>
        <dbReference type="Proteomes" id="UP001386955"/>
    </source>
</evidence>
<accession>A0AAN9SFL1</accession>
<protein>
    <submittedName>
        <fullName evidence="2">Uncharacterized protein</fullName>
    </submittedName>
</protein>
<proteinExistence type="predicted"/>
<dbReference type="AlphaFoldDB" id="A0AAN9SFL1"/>
<sequence length="336" mass="37950">MMEEVDTESFYLSNEELDILRQNELLALPMPQPQNDPFGVPMIQHESMHDNNTFPTVRVVSNVDVEGPLGRDKEPMIAQDQFIHGNSNKFCNGVGNFDQQGSFIAQGNQTNGNIGPQNDQRVVMELNGWPPPPQPFNCSCCQVLREIIHMNNGHRFDKLEIHGSVGMISHAIIHIKDNTPGSSSESHRMIDFCGENIDDVRNFIKRYCEDHERLGFINLDDPFSDYYDAICTGLYWGESIDEDDDLGPQNGDDNVLDPEPGPSNGKNSTTKRNMKVQLESLVNKVKILKDSLDFPKPGEEEARPRIQAEILRLQQEMIDACAGIAPTKIQMYQFDE</sequence>
<dbReference type="EMBL" id="JAYMYS010000004">
    <property type="protein sequence ID" value="KAK7395763.1"/>
    <property type="molecule type" value="Genomic_DNA"/>
</dbReference>
<comment type="caution">
    <text evidence="2">The sequence shown here is derived from an EMBL/GenBank/DDBJ whole genome shotgun (WGS) entry which is preliminary data.</text>
</comment>